<evidence type="ECO:0000313" key="1">
    <source>
        <dbReference type="EMBL" id="EHO13468.1"/>
    </source>
</evidence>
<organism evidence="1 2">
    <name type="scientific">Myroides odoratimimus CIP 101113</name>
    <dbReference type="NCBI Taxonomy" id="883154"/>
    <lineage>
        <taxon>Bacteria</taxon>
        <taxon>Pseudomonadati</taxon>
        <taxon>Bacteroidota</taxon>
        <taxon>Flavobacteriia</taxon>
        <taxon>Flavobacteriales</taxon>
        <taxon>Flavobacteriaceae</taxon>
        <taxon>Myroides</taxon>
    </lineage>
</organism>
<protein>
    <submittedName>
        <fullName evidence="1">Uncharacterized protein</fullName>
    </submittedName>
</protein>
<evidence type="ECO:0000313" key="2">
    <source>
        <dbReference type="Proteomes" id="UP000004834"/>
    </source>
</evidence>
<reference evidence="1 2" key="1">
    <citation type="submission" date="2011-11" db="EMBL/GenBank/DDBJ databases">
        <title>The Genome Sequence of Myroides odoratimimus CIP 101113.</title>
        <authorList>
            <person name="Earl A."/>
            <person name="Ward D."/>
            <person name="Feldgarden M."/>
            <person name="Gevers D."/>
            <person name="Huys G."/>
            <person name="Young S.K."/>
            <person name="Zeng Q."/>
            <person name="Gargeya S."/>
            <person name="Fitzgerald M."/>
            <person name="Haas B."/>
            <person name="Abouelleil A."/>
            <person name="Alvarado L."/>
            <person name="Arachchi H.M."/>
            <person name="Berlin A."/>
            <person name="Brown A."/>
            <person name="Chapman S.B."/>
            <person name="Chen Z."/>
            <person name="Dunbar C."/>
            <person name="Freedman E."/>
            <person name="Gearin G."/>
            <person name="Goldberg J."/>
            <person name="Griggs A."/>
            <person name="Gujja S."/>
            <person name="Heiman D."/>
            <person name="Howarth C."/>
            <person name="Larson L."/>
            <person name="Lui A."/>
            <person name="MacDonald P.J.P."/>
            <person name="Montmayeur A."/>
            <person name="Murphy C."/>
            <person name="Neiman D."/>
            <person name="Pearson M."/>
            <person name="Priest M."/>
            <person name="Roberts A."/>
            <person name="Saif S."/>
            <person name="Shea T."/>
            <person name="Shenoy N."/>
            <person name="Sisk P."/>
            <person name="Stolte C."/>
            <person name="Sykes S."/>
            <person name="Wortman J."/>
            <person name="Nusbaum C."/>
            <person name="Birren B."/>
        </authorList>
    </citation>
    <scope>NUCLEOTIDE SEQUENCE [LARGE SCALE GENOMIC DNA]</scope>
    <source>
        <strain evidence="1 2">CIP 101113</strain>
    </source>
</reference>
<gene>
    <name evidence="1" type="ORF">HMPREF9715_01342</name>
</gene>
<dbReference type="AlphaFoldDB" id="A0AAV3F4W9"/>
<comment type="caution">
    <text evidence="1">The sequence shown here is derived from an EMBL/GenBank/DDBJ whole genome shotgun (WGS) entry which is preliminary data.</text>
</comment>
<accession>A0AAV3F4W9</accession>
<sequence length="86" mass="10456">MYAFFTELDSIRNRGLEKVCIDQFLNSYYSYVMVSGDDDVMLERRFTSIMEELTELCASPFFWKTDFTIYMEKWESFFKSSWFKNV</sequence>
<dbReference type="EMBL" id="AGEE01000010">
    <property type="protein sequence ID" value="EHO13468.1"/>
    <property type="molecule type" value="Genomic_DNA"/>
</dbReference>
<proteinExistence type="predicted"/>
<name>A0AAV3F4W9_9FLAO</name>
<dbReference type="Proteomes" id="UP000004834">
    <property type="component" value="Unassembled WGS sequence"/>
</dbReference>